<evidence type="ECO:0000256" key="2">
    <source>
        <dbReference type="ARBA" id="ARBA00022771"/>
    </source>
</evidence>
<keyword evidence="7" id="KW-1185">Reference proteome</keyword>
<evidence type="ECO:0000256" key="4">
    <source>
        <dbReference type="PROSITE-ProRule" id="PRU00134"/>
    </source>
</evidence>
<keyword evidence="2 4" id="KW-0863">Zinc-finger</keyword>
<name>A0A0C3QBJ9_9AGAM</name>
<evidence type="ECO:0000313" key="6">
    <source>
        <dbReference type="EMBL" id="KIO27880.1"/>
    </source>
</evidence>
<accession>A0A0C3QBJ9</accession>
<evidence type="ECO:0000259" key="5">
    <source>
        <dbReference type="PROSITE" id="PS50865"/>
    </source>
</evidence>
<dbReference type="Proteomes" id="UP000054248">
    <property type="component" value="Unassembled WGS sequence"/>
</dbReference>
<protein>
    <recommendedName>
        <fullName evidence="5">MYND-type domain-containing protein</fullName>
    </recommendedName>
</protein>
<dbReference type="HOGENOM" id="CLU_045561_0_0_1"/>
<dbReference type="PROSITE" id="PS50865">
    <property type="entry name" value="ZF_MYND_2"/>
    <property type="match status" value="1"/>
</dbReference>
<reference evidence="6 7" key="1">
    <citation type="submission" date="2014-04" db="EMBL/GenBank/DDBJ databases">
        <authorList>
            <consortium name="DOE Joint Genome Institute"/>
            <person name="Kuo A."/>
            <person name="Girlanda M."/>
            <person name="Perotto S."/>
            <person name="Kohler A."/>
            <person name="Nagy L.G."/>
            <person name="Floudas D."/>
            <person name="Copeland A."/>
            <person name="Barry K.W."/>
            <person name="Cichocki N."/>
            <person name="Veneault-Fourrey C."/>
            <person name="LaButti K."/>
            <person name="Lindquist E.A."/>
            <person name="Lipzen A."/>
            <person name="Lundell T."/>
            <person name="Morin E."/>
            <person name="Murat C."/>
            <person name="Sun H."/>
            <person name="Tunlid A."/>
            <person name="Henrissat B."/>
            <person name="Grigoriev I.V."/>
            <person name="Hibbett D.S."/>
            <person name="Martin F."/>
            <person name="Nordberg H.P."/>
            <person name="Cantor M.N."/>
            <person name="Hua S.X."/>
        </authorList>
    </citation>
    <scope>NUCLEOTIDE SEQUENCE [LARGE SCALE GENOMIC DNA]</scope>
    <source>
        <strain evidence="6 7">MUT 4182</strain>
    </source>
</reference>
<dbReference type="Pfam" id="PF01753">
    <property type="entry name" value="zf-MYND"/>
    <property type="match status" value="1"/>
</dbReference>
<keyword evidence="3" id="KW-0862">Zinc</keyword>
<organism evidence="6 7">
    <name type="scientific">Tulasnella calospora MUT 4182</name>
    <dbReference type="NCBI Taxonomy" id="1051891"/>
    <lineage>
        <taxon>Eukaryota</taxon>
        <taxon>Fungi</taxon>
        <taxon>Dikarya</taxon>
        <taxon>Basidiomycota</taxon>
        <taxon>Agaricomycotina</taxon>
        <taxon>Agaricomycetes</taxon>
        <taxon>Cantharellales</taxon>
        <taxon>Tulasnellaceae</taxon>
        <taxon>Tulasnella</taxon>
    </lineage>
</organism>
<dbReference type="Gene3D" id="6.10.140.2220">
    <property type="match status" value="1"/>
</dbReference>
<dbReference type="GO" id="GO:0008270">
    <property type="term" value="F:zinc ion binding"/>
    <property type="evidence" value="ECO:0007669"/>
    <property type="project" value="UniProtKB-KW"/>
</dbReference>
<dbReference type="SUPFAM" id="SSF144232">
    <property type="entry name" value="HIT/MYND zinc finger-like"/>
    <property type="match status" value="1"/>
</dbReference>
<reference evidence="7" key="2">
    <citation type="submission" date="2015-01" db="EMBL/GenBank/DDBJ databases">
        <title>Evolutionary Origins and Diversification of the Mycorrhizal Mutualists.</title>
        <authorList>
            <consortium name="DOE Joint Genome Institute"/>
            <consortium name="Mycorrhizal Genomics Consortium"/>
            <person name="Kohler A."/>
            <person name="Kuo A."/>
            <person name="Nagy L.G."/>
            <person name="Floudas D."/>
            <person name="Copeland A."/>
            <person name="Barry K.W."/>
            <person name="Cichocki N."/>
            <person name="Veneault-Fourrey C."/>
            <person name="LaButti K."/>
            <person name="Lindquist E.A."/>
            <person name="Lipzen A."/>
            <person name="Lundell T."/>
            <person name="Morin E."/>
            <person name="Murat C."/>
            <person name="Riley R."/>
            <person name="Ohm R."/>
            <person name="Sun H."/>
            <person name="Tunlid A."/>
            <person name="Henrissat B."/>
            <person name="Grigoriev I.V."/>
            <person name="Hibbett D.S."/>
            <person name="Martin F."/>
        </authorList>
    </citation>
    <scope>NUCLEOTIDE SEQUENCE [LARGE SCALE GENOMIC DNA]</scope>
    <source>
        <strain evidence="7">MUT 4182</strain>
    </source>
</reference>
<dbReference type="EMBL" id="KN823002">
    <property type="protein sequence ID" value="KIO27880.1"/>
    <property type="molecule type" value="Genomic_DNA"/>
</dbReference>
<evidence type="ECO:0000256" key="3">
    <source>
        <dbReference type="ARBA" id="ARBA00022833"/>
    </source>
</evidence>
<sequence length="383" mass="44590">MSANGFKVHIPLQRVEECYTCKKKDEKLSFCSKCWNRVYCSPGCQTSDWKEGGHKKECIKVQTVDVEIIYPFLASLCYLCRSLSITKPHPGLTHRITNSPNPGVTLPEPIPGSNDSEDQAMIVRLDAPVSPQILATPTWWPTALSEKVRNKMRRRITFDGFDFHLHWVVCFALIDAFYTEQKIRLKYKSHPIADFGLAHGKFRVTCQDRLAYVLPDGTVQRGQDPDDHWWIYFTTMKGEELILDFGVYTWNMAMFVGTEPYVREPLVMAPAVFFNRMLNKNVPNITTQLYTEKERFSVLKDKDMASAILDYPQLFKAMPLCFKWAEDKLKRKLNAEEKEFLPHWIRFMFMRVGDAMNEEQWKTWPEIPPQGIDIDPNESLRTR</sequence>
<feature type="domain" description="MYND-type" evidence="5">
    <location>
        <begin position="18"/>
        <end position="58"/>
    </location>
</feature>
<evidence type="ECO:0000313" key="7">
    <source>
        <dbReference type="Proteomes" id="UP000054248"/>
    </source>
</evidence>
<evidence type="ECO:0000256" key="1">
    <source>
        <dbReference type="ARBA" id="ARBA00022723"/>
    </source>
</evidence>
<dbReference type="STRING" id="1051891.A0A0C3QBJ9"/>
<keyword evidence="1" id="KW-0479">Metal-binding</keyword>
<dbReference type="OrthoDB" id="341421at2759"/>
<dbReference type="InterPro" id="IPR002893">
    <property type="entry name" value="Znf_MYND"/>
</dbReference>
<dbReference type="PROSITE" id="PS01360">
    <property type="entry name" value="ZF_MYND_1"/>
    <property type="match status" value="1"/>
</dbReference>
<proteinExistence type="predicted"/>
<gene>
    <name evidence="6" type="ORF">M407DRAFT_22932</name>
</gene>
<dbReference type="AlphaFoldDB" id="A0A0C3QBJ9"/>